<reference evidence="1 2" key="1">
    <citation type="submission" date="2014-03" db="EMBL/GenBank/DDBJ databases">
        <title>Genomics of Bifidobacteria.</title>
        <authorList>
            <person name="Ventura M."/>
            <person name="Milani C."/>
            <person name="Lugli G.A."/>
        </authorList>
    </citation>
    <scope>NUCLEOTIDE SEQUENCE [LARGE SCALE GENOMIC DNA]</scope>
    <source>
        <strain evidence="1 2">DSM 23975</strain>
    </source>
</reference>
<dbReference type="AlphaFoldDB" id="A0A087CTW6"/>
<protein>
    <submittedName>
        <fullName evidence="1">Uncharacterized protein</fullName>
    </submittedName>
</protein>
<evidence type="ECO:0000313" key="1">
    <source>
        <dbReference type="EMBL" id="KFI86716.1"/>
    </source>
</evidence>
<gene>
    <name evidence="1" type="ORF">BREU_1784</name>
</gene>
<dbReference type="STRING" id="1437610.BREU_1784"/>
<accession>A0A087CTW6</accession>
<evidence type="ECO:0000313" key="2">
    <source>
        <dbReference type="Proteomes" id="UP000028984"/>
    </source>
</evidence>
<dbReference type="EMBL" id="JGZK01000004">
    <property type="protein sequence ID" value="KFI86716.1"/>
    <property type="molecule type" value="Genomic_DNA"/>
</dbReference>
<organism evidence="1 2">
    <name type="scientific">Bifidobacterium reuteri DSM 23975</name>
    <dbReference type="NCBI Taxonomy" id="1437610"/>
    <lineage>
        <taxon>Bacteria</taxon>
        <taxon>Bacillati</taxon>
        <taxon>Actinomycetota</taxon>
        <taxon>Actinomycetes</taxon>
        <taxon>Bifidobacteriales</taxon>
        <taxon>Bifidobacteriaceae</taxon>
        <taxon>Bifidobacterium</taxon>
    </lineage>
</organism>
<name>A0A087CTW6_9BIFI</name>
<comment type="caution">
    <text evidence="1">The sequence shown here is derived from an EMBL/GenBank/DDBJ whole genome shotgun (WGS) entry which is preliminary data.</text>
</comment>
<proteinExistence type="predicted"/>
<keyword evidence="2" id="KW-1185">Reference proteome</keyword>
<sequence>MCGLTDTVRWRAERSVRAVLVSGVPLDDVVEATLLAKLIPCGISDKGIEWSWTQEWTSRTSTDHDPSVRDFVKDNATESKTTSRQQLETLLHALHRKTTSDNPQWVGVVDEKIIDFVCLDIPAVKPSDDWQVVFSRAYMHAFCRVWESARKDDGRTASTRFRDLGSYLASHLYAVGQITALRRTLKKTGQLEERRLLQEFWTERIHRYDQWLGFAIGSTYEPEWYAAAQSGDIDAYWRSINDTQRTPKINQER</sequence>
<dbReference type="Proteomes" id="UP000028984">
    <property type="component" value="Unassembled WGS sequence"/>
</dbReference>